<name>A0A346XTB7_9ACTN</name>
<organism evidence="3 4">
    <name type="scientific">Euzebya pacifica</name>
    <dbReference type="NCBI Taxonomy" id="1608957"/>
    <lineage>
        <taxon>Bacteria</taxon>
        <taxon>Bacillati</taxon>
        <taxon>Actinomycetota</taxon>
        <taxon>Nitriliruptoria</taxon>
        <taxon>Euzebyales</taxon>
    </lineage>
</organism>
<dbReference type="InterPro" id="IPR004629">
    <property type="entry name" value="WecG_TagA_CpsF"/>
</dbReference>
<dbReference type="NCBIfam" id="TIGR00696">
    <property type="entry name" value="wecG_tagA_cpsF"/>
    <property type="match status" value="1"/>
</dbReference>
<evidence type="ECO:0000256" key="1">
    <source>
        <dbReference type="ARBA" id="ARBA00022676"/>
    </source>
</evidence>
<dbReference type="Proteomes" id="UP000264006">
    <property type="component" value="Chromosome"/>
</dbReference>
<dbReference type="Pfam" id="PF03808">
    <property type="entry name" value="Glyco_tran_WecG"/>
    <property type="match status" value="1"/>
</dbReference>
<dbReference type="OrthoDB" id="9771846at2"/>
<dbReference type="PANTHER" id="PTHR34136:SF1">
    <property type="entry name" value="UDP-N-ACETYL-D-MANNOSAMINURONIC ACID TRANSFERASE"/>
    <property type="match status" value="1"/>
</dbReference>
<dbReference type="GO" id="GO:0016758">
    <property type="term" value="F:hexosyltransferase activity"/>
    <property type="evidence" value="ECO:0007669"/>
    <property type="project" value="TreeGrafter"/>
</dbReference>
<proteinExistence type="predicted"/>
<sequence length="263" mass="29192">MTLPHRVGLLGVPLSATSYAEVLDLLDVPPTGDRARTLAFCNVHSVMTARKDPELRRALADIDVTTTDGMPLVWALRRLGVPEQQRVYGPDLMEMALPHSVDRGWRHYFYGAAPETLEALLSRVEAMAPGIEIVGSHSPPYRTLTADEEAERLEEIRRSGATHVWVGLGMPKQELFVHRVADRLPGMSLLAVGAAFDMHAGTVSQAPDWIQDRGLEWAYRWAQEPRRLTSRYMVNNPLFLLLLGRELLLDRIGTRTVGPGAAG</sequence>
<evidence type="ECO:0000313" key="4">
    <source>
        <dbReference type="Proteomes" id="UP000264006"/>
    </source>
</evidence>
<keyword evidence="4" id="KW-1185">Reference proteome</keyword>
<dbReference type="CDD" id="cd06533">
    <property type="entry name" value="Glyco_transf_WecG_TagA"/>
    <property type="match status" value="1"/>
</dbReference>
<dbReference type="KEGG" id="euz:DVS28_a0763"/>
<keyword evidence="1" id="KW-0328">Glycosyltransferase</keyword>
<dbReference type="EMBL" id="CP031165">
    <property type="protein sequence ID" value="AXV05464.1"/>
    <property type="molecule type" value="Genomic_DNA"/>
</dbReference>
<dbReference type="RefSeq" id="WP_114590270.1">
    <property type="nucleotide sequence ID" value="NZ_CP031165.1"/>
</dbReference>
<protein>
    <submittedName>
        <fullName evidence="3">Putative UDP-N-acetyl-D-mannosaminuronic acid transferase</fullName>
    </submittedName>
</protein>
<dbReference type="PANTHER" id="PTHR34136">
    <property type="match status" value="1"/>
</dbReference>
<reference evidence="3 4" key="1">
    <citation type="submission" date="2018-09" db="EMBL/GenBank/DDBJ databases">
        <title>Complete genome sequence of Euzebya sp. DY32-46 isolated from seawater of Pacific Ocean.</title>
        <authorList>
            <person name="Xu L."/>
            <person name="Wu Y.-H."/>
            <person name="Xu X.-W."/>
        </authorList>
    </citation>
    <scope>NUCLEOTIDE SEQUENCE [LARGE SCALE GENOMIC DNA]</scope>
    <source>
        <strain evidence="3 4">DY32-46</strain>
    </source>
</reference>
<dbReference type="AlphaFoldDB" id="A0A346XTB7"/>
<accession>A0A346XTB7</accession>
<evidence type="ECO:0000313" key="3">
    <source>
        <dbReference type="EMBL" id="AXV05464.1"/>
    </source>
</evidence>
<evidence type="ECO:0000256" key="2">
    <source>
        <dbReference type="ARBA" id="ARBA00022679"/>
    </source>
</evidence>
<gene>
    <name evidence="3" type="ORF">DVS28_a0763</name>
</gene>
<keyword evidence="2 3" id="KW-0808">Transferase</keyword>